<protein>
    <submittedName>
        <fullName evidence="1">Uncharacterized protein</fullName>
    </submittedName>
</protein>
<comment type="caution">
    <text evidence="1">The sequence shown here is derived from an EMBL/GenBank/DDBJ whole genome shotgun (WGS) entry which is preliminary data.</text>
</comment>
<dbReference type="OrthoDB" id="7451512at2"/>
<organism evidence="1 2">
    <name type="scientific">Rhodoferax lacus</name>
    <dbReference type="NCBI Taxonomy" id="2184758"/>
    <lineage>
        <taxon>Bacteria</taxon>
        <taxon>Pseudomonadati</taxon>
        <taxon>Pseudomonadota</taxon>
        <taxon>Betaproteobacteria</taxon>
        <taxon>Burkholderiales</taxon>
        <taxon>Comamonadaceae</taxon>
        <taxon>Rhodoferax</taxon>
    </lineage>
</organism>
<dbReference type="Proteomes" id="UP000260665">
    <property type="component" value="Unassembled WGS sequence"/>
</dbReference>
<keyword evidence="2" id="KW-1185">Reference proteome</keyword>
<evidence type="ECO:0000313" key="2">
    <source>
        <dbReference type="Proteomes" id="UP000260665"/>
    </source>
</evidence>
<dbReference type="EMBL" id="QFZK01000006">
    <property type="protein sequence ID" value="RFO96683.1"/>
    <property type="molecule type" value="Genomic_DNA"/>
</dbReference>
<accession>A0A3E1RBP2</accession>
<reference evidence="1 2" key="1">
    <citation type="submission" date="2018-05" db="EMBL/GenBank/DDBJ databases">
        <title>Rhodoferax soyangensis sp.nov., isolated from an oligotrophic freshwater lake.</title>
        <authorList>
            <person name="Park M."/>
        </authorList>
    </citation>
    <scope>NUCLEOTIDE SEQUENCE [LARGE SCALE GENOMIC DNA]</scope>
    <source>
        <strain evidence="1 2">IMCC26218</strain>
    </source>
</reference>
<proteinExistence type="predicted"/>
<dbReference type="AlphaFoldDB" id="A0A3E1RBP2"/>
<sequence>MDHMKATRIFYDKAVLPDGAIVEMTIWQLPNTSPERTHGLKYSLFYGRDGRRIVGYDNERGKGDHKHVHGIEFRYKFLSVEQLVADFLADVERMKNEHHE</sequence>
<dbReference type="InterPro" id="IPR045397">
    <property type="entry name" value="TumE-like"/>
</dbReference>
<evidence type="ECO:0000313" key="1">
    <source>
        <dbReference type="EMBL" id="RFO96683.1"/>
    </source>
</evidence>
<name>A0A3E1RBP2_9BURK</name>
<gene>
    <name evidence="1" type="ORF">DIC66_11730</name>
</gene>
<dbReference type="Pfam" id="PF20126">
    <property type="entry name" value="TumE"/>
    <property type="match status" value="1"/>
</dbReference>